<protein>
    <submittedName>
        <fullName evidence="2">Flagellar protein FlgN</fullName>
    </submittedName>
</protein>
<sequence length="111" mass="12247">MSDPQASLDRLATALSDEREALIGHDVDALMRSTRDKIVALRELEAFPSGDLVGPLAELAELNRANGALLARRRREVNWALRHLGRMESAPAYDASGRTETTRRPRELAVA</sequence>
<reference evidence="2 3" key="1">
    <citation type="submission" date="2020-07" db="EMBL/GenBank/DDBJ databases">
        <title>isolation of Luteimonas sp. SJ-16.</title>
        <authorList>
            <person name="Huang X.-X."/>
            <person name="Xu L."/>
            <person name="Sun J.-Q."/>
        </authorList>
    </citation>
    <scope>NUCLEOTIDE SEQUENCE [LARGE SCALE GENOMIC DNA]</scope>
    <source>
        <strain evidence="2 3">SJ-16</strain>
    </source>
</reference>
<dbReference type="EMBL" id="JACCJZ010000020">
    <property type="protein sequence ID" value="NYZ64336.1"/>
    <property type="molecule type" value="Genomic_DNA"/>
</dbReference>
<organism evidence="2 3">
    <name type="scientific">Luteimonas deserti</name>
    <dbReference type="NCBI Taxonomy" id="2752306"/>
    <lineage>
        <taxon>Bacteria</taxon>
        <taxon>Pseudomonadati</taxon>
        <taxon>Pseudomonadota</taxon>
        <taxon>Gammaproteobacteria</taxon>
        <taxon>Lysobacterales</taxon>
        <taxon>Lysobacteraceae</taxon>
        <taxon>Luteimonas</taxon>
    </lineage>
</organism>
<keyword evidence="2" id="KW-0966">Cell projection</keyword>
<dbReference type="GO" id="GO:0044780">
    <property type="term" value="P:bacterial-type flagellum assembly"/>
    <property type="evidence" value="ECO:0007669"/>
    <property type="project" value="InterPro"/>
</dbReference>
<dbReference type="AlphaFoldDB" id="A0A7Z0QUS7"/>
<keyword evidence="2" id="KW-0282">Flagellum</keyword>
<name>A0A7Z0QUS7_9GAMM</name>
<feature type="compositionally biased region" description="Basic and acidic residues" evidence="1">
    <location>
        <begin position="100"/>
        <end position="111"/>
    </location>
</feature>
<evidence type="ECO:0000313" key="3">
    <source>
        <dbReference type="Proteomes" id="UP000589896"/>
    </source>
</evidence>
<evidence type="ECO:0000313" key="2">
    <source>
        <dbReference type="EMBL" id="NYZ64336.1"/>
    </source>
</evidence>
<gene>
    <name evidence="2" type="ORF">H0E82_16485</name>
</gene>
<dbReference type="Proteomes" id="UP000589896">
    <property type="component" value="Unassembled WGS sequence"/>
</dbReference>
<keyword evidence="3" id="KW-1185">Reference proteome</keyword>
<proteinExistence type="predicted"/>
<accession>A0A7Z0QUS7</accession>
<dbReference type="RefSeq" id="WP_180546522.1">
    <property type="nucleotide sequence ID" value="NZ_JACCJZ010000020.1"/>
</dbReference>
<feature type="region of interest" description="Disordered" evidence="1">
    <location>
        <begin position="90"/>
        <end position="111"/>
    </location>
</feature>
<keyword evidence="2" id="KW-0969">Cilium</keyword>
<dbReference type="InterPro" id="IPR036679">
    <property type="entry name" value="FlgN-like_sf"/>
</dbReference>
<evidence type="ECO:0000256" key="1">
    <source>
        <dbReference type="SAM" id="MobiDB-lite"/>
    </source>
</evidence>
<comment type="caution">
    <text evidence="2">The sequence shown here is derived from an EMBL/GenBank/DDBJ whole genome shotgun (WGS) entry which is preliminary data.</text>
</comment>
<dbReference type="SUPFAM" id="SSF140566">
    <property type="entry name" value="FlgN-like"/>
    <property type="match status" value="1"/>
</dbReference>